<proteinExistence type="predicted"/>
<comment type="caution">
    <text evidence="2">The sequence shown here is derived from an EMBL/GenBank/DDBJ whole genome shotgun (WGS) entry which is preliminary data.</text>
</comment>
<dbReference type="AlphaFoldDB" id="A0A8T0NMK2"/>
<feature type="region of interest" description="Disordered" evidence="1">
    <location>
        <begin position="1"/>
        <end position="129"/>
    </location>
</feature>
<evidence type="ECO:0000313" key="2">
    <source>
        <dbReference type="EMBL" id="KAG2551161.1"/>
    </source>
</evidence>
<accession>A0A8T0NMK2</accession>
<sequence length="193" mass="20650">MEERGEEGTSWRACLRLPARWRAQQGGESRRRPPQQADAAYEGVPTGGPPRRAQQGGGVGRRPAAAGAARRTRGRTGAARGGAGTRGGKGRRPAPMREERAGTSEDGEIRSGVGGGTEGLEGKKPRVSRKARGELHFETQCWAGFFCVGGPNKLDGNQGVWRDYFAFSAHNLSISIPKQGLGKTVSIWNKVQT</sequence>
<name>A0A8T0NMK2_PANVG</name>
<gene>
    <name evidence="2" type="ORF">PVAP13_9KG380050</name>
</gene>
<evidence type="ECO:0000313" key="3">
    <source>
        <dbReference type="Proteomes" id="UP000823388"/>
    </source>
</evidence>
<dbReference type="EMBL" id="CM029053">
    <property type="protein sequence ID" value="KAG2551161.1"/>
    <property type="molecule type" value="Genomic_DNA"/>
</dbReference>
<protein>
    <submittedName>
        <fullName evidence="2">Uncharacterized protein</fullName>
    </submittedName>
</protein>
<feature type="compositionally biased region" description="Basic and acidic residues" evidence="1">
    <location>
        <begin position="95"/>
        <end position="109"/>
    </location>
</feature>
<dbReference type="Proteomes" id="UP000823388">
    <property type="component" value="Chromosome 9K"/>
</dbReference>
<keyword evidence="3" id="KW-1185">Reference proteome</keyword>
<organism evidence="2 3">
    <name type="scientific">Panicum virgatum</name>
    <name type="common">Blackwell switchgrass</name>
    <dbReference type="NCBI Taxonomy" id="38727"/>
    <lineage>
        <taxon>Eukaryota</taxon>
        <taxon>Viridiplantae</taxon>
        <taxon>Streptophyta</taxon>
        <taxon>Embryophyta</taxon>
        <taxon>Tracheophyta</taxon>
        <taxon>Spermatophyta</taxon>
        <taxon>Magnoliopsida</taxon>
        <taxon>Liliopsida</taxon>
        <taxon>Poales</taxon>
        <taxon>Poaceae</taxon>
        <taxon>PACMAD clade</taxon>
        <taxon>Panicoideae</taxon>
        <taxon>Panicodae</taxon>
        <taxon>Paniceae</taxon>
        <taxon>Panicinae</taxon>
        <taxon>Panicum</taxon>
        <taxon>Panicum sect. Hiantes</taxon>
    </lineage>
</organism>
<reference evidence="2" key="1">
    <citation type="submission" date="2020-05" db="EMBL/GenBank/DDBJ databases">
        <title>WGS assembly of Panicum virgatum.</title>
        <authorList>
            <person name="Lovell J.T."/>
            <person name="Jenkins J."/>
            <person name="Shu S."/>
            <person name="Juenger T.E."/>
            <person name="Schmutz J."/>
        </authorList>
    </citation>
    <scope>NUCLEOTIDE SEQUENCE</scope>
    <source>
        <strain evidence="2">AP13</strain>
    </source>
</reference>
<evidence type="ECO:0000256" key="1">
    <source>
        <dbReference type="SAM" id="MobiDB-lite"/>
    </source>
</evidence>